<keyword evidence="1" id="KW-0675">Receptor</keyword>
<gene>
    <name evidence="1" type="ORF">AACH28_22805</name>
</gene>
<evidence type="ECO:0000313" key="2">
    <source>
        <dbReference type="Proteomes" id="UP001485301"/>
    </source>
</evidence>
<organism evidence="1 2">
    <name type="scientific">Sphingobacterium thalpophilum</name>
    <dbReference type="NCBI Taxonomy" id="259"/>
    <lineage>
        <taxon>Bacteria</taxon>
        <taxon>Pseudomonadati</taxon>
        <taxon>Bacteroidota</taxon>
        <taxon>Sphingobacteriia</taxon>
        <taxon>Sphingobacteriales</taxon>
        <taxon>Sphingobacteriaceae</taxon>
        <taxon>Sphingobacterium</taxon>
    </lineage>
</organism>
<keyword evidence="2" id="KW-1185">Reference proteome</keyword>
<evidence type="ECO:0000313" key="1">
    <source>
        <dbReference type="EMBL" id="WZN55424.1"/>
    </source>
</evidence>
<sequence>MRTGRVIFLIPSTRENNNRSWFITQKTTLASSLLVLSFSIIPAISFSRERPIAVKKNGNDQESGTIKGKVKNSEGKGLSNVYINIDGINSTKTDHEGNFIFSKIPKGIHSMTVKHIGFQEIKSQIALERETLELPDFVMEQTSNHLNEVVVTASRLAESIDEVPSSITYIGGKTLEDQRLINDNLPNILMQKVPSISPSEESQNNFIAKIRGRNFLVLIDGIPQSTPLRNGGRDMKTIDASAIDHIEVINGASAMYGNGAAGGIINYITKKPKTDRSFHSSTSLNNSLSLVRPDETYGYNLAQVFSGSKDKFDYVVQGKIARTGVVRSSDGTIVSPFYGLGETKSYNALAKIGYQINDNHRIELMGNYYRSVQDSKYVGTKGEFGSKPAIGIPSDRVINGGTPYNKAFHVKYDGNFGRTSANMSLYYEDMNTVFESYNQTYSDHKGARLNFSTPFNLSNSNKVTLIYGVDLLKDHTVQKTLSDGLVTPDMNMKSGALYLQSKFNLAEYWILKGGVRYENLDFKVGDLTKAGKVTPGDKSNSNAFVFNLAGRYNKLKYLQPFVSFSQGYSIGDVGLVLRNGVPLSQIDPKPVVVNNFELGLNGTYAMLSYQLTGYYSSSKKGNTFAETSTPGNYELIQVPQRIYGLEFVVDVTPVEWLKFGTILGYMDGRQDLKNEGKYKDKLDNSIISPFKVNINADFKLTDRWNVYLQYLHLGKRDVFQPSEYNYGKYPISGYGLMDFQTRYKLKNLAFIFSVNNILNNDYFPLHAEVRGATNEGRYYVKGSGTIANLGIQLDL</sequence>
<dbReference type="Proteomes" id="UP001485301">
    <property type="component" value="Chromosome"/>
</dbReference>
<proteinExistence type="predicted"/>
<accession>A0ACD5C0V7</accession>
<name>A0ACD5C0V7_9SPHI</name>
<dbReference type="EMBL" id="CP151087">
    <property type="protein sequence ID" value="WZN55424.1"/>
    <property type="molecule type" value="Genomic_DNA"/>
</dbReference>
<reference evidence="1" key="1">
    <citation type="submission" date="2024-04" db="EMBL/GenBank/DDBJ databases">
        <title>Complete genome sequence of Sphingobacterium thalpophiium BAA-1094.</title>
        <authorList>
            <person name="Adaikpoh B.I."/>
        </authorList>
    </citation>
    <scope>NUCLEOTIDE SEQUENCE</scope>
    <source>
        <strain evidence="1">BAA-1094</strain>
    </source>
</reference>
<protein>
    <submittedName>
        <fullName evidence="1">TonB-dependent receptor</fullName>
    </submittedName>
</protein>